<reference evidence="1 2" key="2">
    <citation type="journal article" date="2022" name="Mol. Ecol. Resour.">
        <title>The genomes of chicory, endive, great burdock and yacon provide insights into Asteraceae paleo-polyploidization history and plant inulin production.</title>
        <authorList>
            <person name="Fan W."/>
            <person name="Wang S."/>
            <person name="Wang H."/>
            <person name="Wang A."/>
            <person name="Jiang F."/>
            <person name="Liu H."/>
            <person name="Zhao H."/>
            <person name="Xu D."/>
            <person name="Zhang Y."/>
        </authorList>
    </citation>
    <scope>NUCLEOTIDE SEQUENCE [LARGE SCALE GENOMIC DNA]</scope>
    <source>
        <strain evidence="2">cv. Yunnan</strain>
        <tissue evidence="1">Leaves</tissue>
    </source>
</reference>
<gene>
    <name evidence="1" type="ORF">L1987_76801</name>
</gene>
<name>A0ACB8Z796_9ASTR</name>
<evidence type="ECO:0000313" key="2">
    <source>
        <dbReference type="Proteomes" id="UP001056120"/>
    </source>
</evidence>
<comment type="caution">
    <text evidence="1">The sequence shown here is derived from an EMBL/GenBank/DDBJ whole genome shotgun (WGS) entry which is preliminary data.</text>
</comment>
<dbReference type="EMBL" id="CM042043">
    <property type="protein sequence ID" value="KAI3693847.1"/>
    <property type="molecule type" value="Genomic_DNA"/>
</dbReference>
<accession>A0ACB8Z796</accession>
<dbReference type="Proteomes" id="UP001056120">
    <property type="component" value="Linkage Group LG26"/>
</dbReference>
<reference evidence="2" key="1">
    <citation type="journal article" date="2022" name="Mol. Ecol. Resour.">
        <title>The genomes of chicory, endive, great burdock and yacon provide insights into Asteraceae palaeo-polyploidization history and plant inulin production.</title>
        <authorList>
            <person name="Fan W."/>
            <person name="Wang S."/>
            <person name="Wang H."/>
            <person name="Wang A."/>
            <person name="Jiang F."/>
            <person name="Liu H."/>
            <person name="Zhao H."/>
            <person name="Xu D."/>
            <person name="Zhang Y."/>
        </authorList>
    </citation>
    <scope>NUCLEOTIDE SEQUENCE [LARGE SCALE GENOMIC DNA]</scope>
    <source>
        <strain evidence="2">cv. Yunnan</strain>
    </source>
</reference>
<evidence type="ECO:0000313" key="1">
    <source>
        <dbReference type="EMBL" id="KAI3693847.1"/>
    </source>
</evidence>
<proteinExistence type="predicted"/>
<sequence>MKHKKIPPNTPFLNLHKKMSYLSFSLTLFLFSLFLLSINGQDLIYNTCKTSSQQDPNVKLHFCTTSLQAAPASHCADLRGLGMMSIRLTRYNLTDTRCYIKRLLKNNTKILDPYVKSCLDDCFELYSNAISGIKQAMKSYNSKRFFDANVQISSVMDATTTCEDGFKQRKGVVSLLTKRNDATFQLSAITLSIMNILQSSLK</sequence>
<keyword evidence="2" id="KW-1185">Reference proteome</keyword>
<protein>
    <submittedName>
        <fullName evidence="1">Uncharacterized protein</fullName>
    </submittedName>
</protein>
<organism evidence="1 2">
    <name type="scientific">Smallanthus sonchifolius</name>
    <dbReference type="NCBI Taxonomy" id="185202"/>
    <lineage>
        <taxon>Eukaryota</taxon>
        <taxon>Viridiplantae</taxon>
        <taxon>Streptophyta</taxon>
        <taxon>Embryophyta</taxon>
        <taxon>Tracheophyta</taxon>
        <taxon>Spermatophyta</taxon>
        <taxon>Magnoliopsida</taxon>
        <taxon>eudicotyledons</taxon>
        <taxon>Gunneridae</taxon>
        <taxon>Pentapetalae</taxon>
        <taxon>asterids</taxon>
        <taxon>campanulids</taxon>
        <taxon>Asterales</taxon>
        <taxon>Asteraceae</taxon>
        <taxon>Asteroideae</taxon>
        <taxon>Heliantheae alliance</taxon>
        <taxon>Millerieae</taxon>
        <taxon>Smallanthus</taxon>
    </lineage>
</organism>